<feature type="transmembrane region" description="Helical" evidence="5">
    <location>
        <begin position="75"/>
        <end position="97"/>
    </location>
</feature>
<dbReference type="PANTHER" id="PTHR16201">
    <property type="entry name" value="SEVEN TRANSMEMBRANE PROTEIN 1-RELATED"/>
    <property type="match status" value="1"/>
</dbReference>
<sequence length="267" mass="29266">LVVSLLISAGIILSYLPQHLRIRRLRTSEGLSPFFLLLGVTSCTNSLINIAVLQWNVLRCCSVLSSGVCFANSLGVVQLLLQWIMFTTTVVLFLIYFPRPRYFPQQATVPTSAASSNTSSSQARQGTPVPVARHVPRHTSLAWNISLGVSLVALAHFITFTAISLSFLRKSATRERAIVWANWLGGTAMVLSACQYLPQILTTLKRKSAGSLSTTTLAVQAPGSFLFAWSIAQRPGVRWSSWVLFLVTGALQCALLSICLYYRSKSK</sequence>
<dbReference type="SMART" id="SM00679">
    <property type="entry name" value="CTNS"/>
    <property type="match status" value="2"/>
</dbReference>
<comment type="subcellular location">
    <subcellularLocation>
        <location evidence="1">Membrane</location>
        <topology evidence="1">Multi-pass membrane protein</topology>
    </subcellularLocation>
</comment>
<dbReference type="InterPro" id="IPR006603">
    <property type="entry name" value="PQ-loop_rpt"/>
</dbReference>
<keyword evidence="2 5" id="KW-0812">Transmembrane</keyword>
<keyword evidence="4 5" id="KW-0472">Membrane</keyword>
<evidence type="ECO:0000256" key="5">
    <source>
        <dbReference type="SAM" id="Phobius"/>
    </source>
</evidence>
<reference evidence="6 7" key="1">
    <citation type="submission" date="2016-07" db="EMBL/GenBank/DDBJ databases">
        <title>Pervasive Adenine N6-methylation of Active Genes in Fungi.</title>
        <authorList>
            <consortium name="DOE Joint Genome Institute"/>
            <person name="Mondo S.J."/>
            <person name="Dannebaum R.O."/>
            <person name="Kuo R.C."/>
            <person name="Labutti K."/>
            <person name="Haridas S."/>
            <person name="Kuo A."/>
            <person name="Salamov A."/>
            <person name="Ahrendt S.R."/>
            <person name="Lipzen A."/>
            <person name="Sullivan W."/>
            <person name="Andreopoulos W.B."/>
            <person name="Clum A."/>
            <person name="Lindquist E."/>
            <person name="Daum C."/>
            <person name="Ramamoorthy G.K."/>
            <person name="Gryganskyi A."/>
            <person name="Culley D."/>
            <person name="Magnuson J.K."/>
            <person name="James T.Y."/>
            <person name="O'Malley M.A."/>
            <person name="Stajich J.E."/>
            <person name="Spatafora J.W."/>
            <person name="Visel A."/>
            <person name="Grigoriev I.V."/>
        </authorList>
    </citation>
    <scope>NUCLEOTIDE SEQUENCE [LARGE SCALE GENOMIC DNA]</scope>
    <source>
        <strain evidence="6 7">12-1054</strain>
    </source>
</reference>
<gene>
    <name evidence="6" type="ORF">BCR37DRAFT_332824</name>
</gene>
<evidence type="ECO:0000313" key="6">
    <source>
        <dbReference type="EMBL" id="ORY78179.1"/>
    </source>
</evidence>
<dbReference type="Pfam" id="PF04193">
    <property type="entry name" value="PQ-loop"/>
    <property type="match status" value="2"/>
</dbReference>
<organism evidence="6 7">
    <name type="scientific">Protomyces lactucae-debilis</name>
    <dbReference type="NCBI Taxonomy" id="2754530"/>
    <lineage>
        <taxon>Eukaryota</taxon>
        <taxon>Fungi</taxon>
        <taxon>Dikarya</taxon>
        <taxon>Ascomycota</taxon>
        <taxon>Taphrinomycotina</taxon>
        <taxon>Taphrinomycetes</taxon>
        <taxon>Taphrinales</taxon>
        <taxon>Protomycetaceae</taxon>
        <taxon>Protomyces</taxon>
    </lineage>
</organism>
<dbReference type="PANTHER" id="PTHR16201:SF11">
    <property type="entry name" value="PQ-LOOP REPEAT-CONTAINING PROTEIN"/>
    <property type="match status" value="1"/>
</dbReference>
<feature type="transmembrane region" description="Helical" evidence="5">
    <location>
        <begin position="242"/>
        <end position="262"/>
    </location>
</feature>
<dbReference type="InterPro" id="IPR051415">
    <property type="entry name" value="LAAT-1"/>
</dbReference>
<feature type="transmembrane region" description="Helical" evidence="5">
    <location>
        <begin position="34"/>
        <end position="55"/>
    </location>
</feature>
<evidence type="ECO:0000256" key="1">
    <source>
        <dbReference type="ARBA" id="ARBA00004141"/>
    </source>
</evidence>
<feature type="transmembrane region" description="Helical" evidence="5">
    <location>
        <begin position="141"/>
        <end position="165"/>
    </location>
</feature>
<keyword evidence="3 5" id="KW-1133">Transmembrane helix</keyword>
<dbReference type="OMA" id="FVIYFPR"/>
<dbReference type="Gene3D" id="1.20.1280.290">
    <property type="match status" value="2"/>
</dbReference>
<dbReference type="AlphaFoldDB" id="A0A1Y2F2T1"/>
<feature type="non-terminal residue" evidence="6">
    <location>
        <position position="1"/>
    </location>
</feature>
<dbReference type="GeneID" id="63783677"/>
<accession>A0A1Y2F2T1</accession>
<proteinExistence type="predicted"/>
<dbReference type="Proteomes" id="UP000193685">
    <property type="component" value="Unassembled WGS sequence"/>
</dbReference>
<keyword evidence="7" id="KW-1185">Reference proteome</keyword>
<protein>
    <recommendedName>
        <fullName evidence="8">PQ loop repeat-domain-containing protein</fullName>
    </recommendedName>
</protein>
<evidence type="ECO:0000256" key="2">
    <source>
        <dbReference type="ARBA" id="ARBA00022692"/>
    </source>
</evidence>
<dbReference type="GO" id="GO:0016020">
    <property type="term" value="C:membrane"/>
    <property type="evidence" value="ECO:0007669"/>
    <property type="project" value="UniProtKB-SubCell"/>
</dbReference>
<dbReference type="EMBL" id="MCFI01000018">
    <property type="protein sequence ID" value="ORY78179.1"/>
    <property type="molecule type" value="Genomic_DNA"/>
</dbReference>
<feature type="transmembrane region" description="Helical" evidence="5">
    <location>
        <begin position="177"/>
        <end position="197"/>
    </location>
</feature>
<evidence type="ECO:0008006" key="8">
    <source>
        <dbReference type="Google" id="ProtNLM"/>
    </source>
</evidence>
<evidence type="ECO:0000256" key="3">
    <source>
        <dbReference type="ARBA" id="ARBA00022989"/>
    </source>
</evidence>
<name>A0A1Y2F2T1_PROLT</name>
<dbReference type="RefSeq" id="XP_040723290.1">
    <property type="nucleotide sequence ID" value="XM_040867078.1"/>
</dbReference>
<comment type="caution">
    <text evidence="6">The sequence shown here is derived from an EMBL/GenBank/DDBJ whole genome shotgun (WGS) entry which is preliminary data.</text>
</comment>
<evidence type="ECO:0000256" key="4">
    <source>
        <dbReference type="ARBA" id="ARBA00023136"/>
    </source>
</evidence>
<evidence type="ECO:0000313" key="7">
    <source>
        <dbReference type="Proteomes" id="UP000193685"/>
    </source>
</evidence>
<dbReference type="OrthoDB" id="19344at2759"/>
<feature type="transmembrane region" description="Helical" evidence="5">
    <location>
        <begin position="209"/>
        <end position="230"/>
    </location>
</feature>
<feature type="non-terminal residue" evidence="6">
    <location>
        <position position="267"/>
    </location>
</feature>